<dbReference type="EMBL" id="HBHK01019539">
    <property type="protein sequence ID" value="CAD9695069.1"/>
    <property type="molecule type" value="Transcribed_RNA"/>
</dbReference>
<evidence type="ECO:0008006" key="3">
    <source>
        <dbReference type="Google" id="ProtNLM"/>
    </source>
</evidence>
<feature type="signal peptide" evidence="1">
    <location>
        <begin position="1"/>
        <end position="22"/>
    </location>
</feature>
<accession>A0A7S2SB91</accession>
<organism evidence="2">
    <name type="scientific">Mucochytrium quahogii</name>
    <dbReference type="NCBI Taxonomy" id="96639"/>
    <lineage>
        <taxon>Eukaryota</taxon>
        <taxon>Sar</taxon>
        <taxon>Stramenopiles</taxon>
        <taxon>Bigyra</taxon>
        <taxon>Labyrinthulomycetes</taxon>
        <taxon>Thraustochytrida</taxon>
        <taxon>Thraustochytriidae</taxon>
        <taxon>Mucochytrium</taxon>
    </lineage>
</organism>
<dbReference type="AlphaFoldDB" id="A0A7S2SB91"/>
<keyword evidence="1" id="KW-0732">Signal</keyword>
<sequence length="525" mass="58347">MKTLLQAWLALWAVVLVSQTLGQSIQPDCKRAIDDAREEFPTRTIKSYDYSSYVQGILDFNLALSSALFSLIYPVALVARFMASVTAVANVGIVTAIFFGKVFQKDPSIEYDKLLGQVANILETDHLQSHLEGCIGAFNAFHVFMDVTYDCSSQDYKVRLLQERINSLLTKCDVDGSWGAQVTSEPNLRDSLRTSLESGNVSTPGSENSCTDLTGGLCYELMPIVSAAAVTSLNLVESVYQTTKNGSTQDILGLTRLRLVSFVNHLHHPETVRLWASKMNKRTEVVCQSEWRCQEYTTTTHPRSCIEYASVISRGSYYSWNWGTEKGWLDDISIKVDPLKKQDPCKLEDHRKSSERFNLAKVEHLTRPSFPHPNTLSSTLNQDCAGLLWGEICLLESDNTWTRSTCEHIRHNYFCEYTPGCKMDDGKCVSIQPESIENCWLQGLPAGSNNMAGCSLLSSKTTTGCSWRAGWGCRPGLDEGAVVGTQSCAKDYKPCLKDWGSNGTEWSVCANSTECVNVYHGKVIV</sequence>
<evidence type="ECO:0000313" key="2">
    <source>
        <dbReference type="EMBL" id="CAD9695069.1"/>
    </source>
</evidence>
<evidence type="ECO:0000256" key="1">
    <source>
        <dbReference type="SAM" id="SignalP"/>
    </source>
</evidence>
<feature type="chain" id="PRO_5030732988" description="C-type lectin domain-containing protein" evidence="1">
    <location>
        <begin position="23"/>
        <end position="525"/>
    </location>
</feature>
<proteinExistence type="predicted"/>
<gene>
    <name evidence="2" type="ORF">QSP1433_LOCUS12361</name>
</gene>
<protein>
    <recommendedName>
        <fullName evidence="3">C-type lectin domain-containing protein</fullName>
    </recommendedName>
</protein>
<reference evidence="2" key="1">
    <citation type="submission" date="2021-01" db="EMBL/GenBank/DDBJ databases">
        <authorList>
            <person name="Corre E."/>
            <person name="Pelletier E."/>
            <person name="Niang G."/>
            <person name="Scheremetjew M."/>
            <person name="Finn R."/>
            <person name="Kale V."/>
            <person name="Holt S."/>
            <person name="Cochrane G."/>
            <person name="Meng A."/>
            <person name="Brown T."/>
            <person name="Cohen L."/>
        </authorList>
    </citation>
    <scope>NUCLEOTIDE SEQUENCE</scope>
    <source>
        <strain evidence="2">NY070348D</strain>
    </source>
</reference>
<name>A0A7S2SB91_9STRA</name>